<dbReference type="GO" id="GO:0003723">
    <property type="term" value="F:RNA binding"/>
    <property type="evidence" value="ECO:0007669"/>
    <property type="project" value="InterPro"/>
</dbReference>
<evidence type="ECO:0000256" key="1">
    <source>
        <dbReference type="SAM" id="MobiDB-lite"/>
    </source>
</evidence>
<feature type="region of interest" description="Disordered" evidence="1">
    <location>
        <begin position="42"/>
        <end position="77"/>
    </location>
</feature>
<dbReference type="PANTHER" id="PTHR11142:SF9">
    <property type="entry name" value="TRNA PSEUDOURIDINE SYNTHASE-RELATED"/>
    <property type="match status" value="1"/>
</dbReference>
<dbReference type="Gene3D" id="3.30.70.660">
    <property type="entry name" value="Pseudouridine synthase I, catalytic domain, C-terminal subdomain"/>
    <property type="match status" value="1"/>
</dbReference>
<dbReference type="PANTHER" id="PTHR11142">
    <property type="entry name" value="PSEUDOURIDYLATE SYNTHASE"/>
    <property type="match status" value="1"/>
</dbReference>
<protein>
    <submittedName>
        <fullName evidence="2">Pseudouridine synthase family protein</fullName>
    </submittedName>
</protein>
<dbReference type="Proteomes" id="UP000554482">
    <property type="component" value="Unassembled WGS sequence"/>
</dbReference>
<name>A0A7J6VSB7_THATH</name>
<dbReference type="InterPro" id="IPR020103">
    <property type="entry name" value="PsdUridine_synth_cat_dom_sf"/>
</dbReference>
<dbReference type="SUPFAM" id="SSF55120">
    <property type="entry name" value="Pseudouridine synthase"/>
    <property type="match status" value="1"/>
</dbReference>
<dbReference type="OrthoDB" id="10256309at2759"/>
<dbReference type="InterPro" id="IPR001406">
    <property type="entry name" value="PsdUridine_synth_TruA"/>
</dbReference>
<proteinExistence type="predicted"/>
<accession>A0A7J6VSB7</accession>
<comment type="caution">
    <text evidence="2">The sequence shown here is derived from an EMBL/GenBank/DDBJ whole genome shotgun (WGS) entry which is preliminary data.</text>
</comment>
<reference evidence="2 3" key="1">
    <citation type="submission" date="2020-06" db="EMBL/GenBank/DDBJ databases">
        <title>Transcriptomic and genomic resources for Thalictrum thalictroides and T. hernandezii: Facilitating candidate gene discovery in an emerging model plant lineage.</title>
        <authorList>
            <person name="Arias T."/>
            <person name="Riano-Pachon D.M."/>
            <person name="Di Stilio V.S."/>
        </authorList>
    </citation>
    <scope>NUCLEOTIDE SEQUENCE [LARGE SCALE GENOMIC DNA]</scope>
    <source>
        <strain evidence="3">cv. WT478/WT964</strain>
        <tissue evidence="2">Leaves</tissue>
    </source>
</reference>
<dbReference type="GO" id="GO:0160147">
    <property type="term" value="F:tRNA pseudouridine(38-40) synthase activity"/>
    <property type="evidence" value="ECO:0007669"/>
    <property type="project" value="UniProtKB-EC"/>
</dbReference>
<gene>
    <name evidence="2" type="ORF">FRX31_022963</name>
</gene>
<organism evidence="2 3">
    <name type="scientific">Thalictrum thalictroides</name>
    <name type="common">Rue-anemone</name>
    <name type="synonym">Anemone thalictroides</name>
    <dbReference type="NCBI Taxonomy" id="46969"/>
    <lineage>
        <taxon>Eukaryota</taxon>
        <taxon>Viridiplantae</taxon>
        <taxon>Streptophyta</taxon>
        <taxon>Embryophyta</taxon>
        <taxon>Tracheophyta</taxon>
        <taxon>Spermatophyta</taxon>
        <taxon>Magnoliopsida</taxon>
        <taxon>Ranunculales</taxon>
        <taxon>Ranunculaceae</taxon>
        <taxon>Thalictroideae</taxon>
        <taxon>Thalictrum</taxon>
    </lineage>
</organism>
<evidence type="ECO:0000313" key="3">
    <source>
        <dbReference type="Proteomes" id="UP000554482"/>
    </source>
</evidence>
<dbReference type="AlphaFoldDB" id="A0A7J6VSB7"/>
<dbReference type="GO" id="GO:0005634">
    <property type="term" value="C:nucleus"/>
    <property type="evidence" value="ECO:0007669"/>
    <property type="project" value="TreeGrafter"/>
</dbReference>
<dbReference type="EMBL" id="JABWDY010027975">
    <property type="protein sequence ID" value="KAF5187458.1"/>
    <property type="molecule type" value="Genomic_DNA"/>
</dbReference>
<evidence type="ECO:0000313" key="2">
    <source>
        <dbReference type="EMBL" id="KAF5187458.1"/>
    </source>
</evidence>
<keyword evidence="3" id="KW-1185">Reference proteome</keyword>
<sequence>MEIPETAWNEDPHGIALANYVNSNLPNDVNGEHPFHDYTIRSKYRRQSPGKSQKQSVKESPKEASASESESGDELEECGVDEVAALDVSGDRLGPLHSSDSEEHSLPIHEKHGEGLKDQGSTVPVRARWLHESDGKDRIGASHFRKIYVCSSGKLEKSSGIDYVEISIYGESFMLHQIRKMIGTAVAVKGKLLPSDFIELSLIKFSRIVVPLAPSELSKFLDPSNPPWKECVETLDANTSVPDEEWEEVRRAWKSWKESFRLFGLKLKQSVL</sequence>
<dbReference type="GO" id="GO:1990481">
    <property type="term" value="P:mRNA pseudouridine synthesis"/>
    <property type="evidence" value="ECO:0007669"/>
    <property type="project" value="TreeGrafter"/>
</dbReference>
<dbReference type="InterPro" id="IPR020095">
    <property type="entry name" value="PsdUridine_synth_TruA_C"/>
</dbReference>
<dbReference type="GO" id="GO:0031119">
    <property type="term" value="P:tRNA pseudouridine synthesis"/>
    <property type="evidence" value="ECO:0007669"/>
    <property type="project" value="TreeGrafter"/>
</dbReference>